<dbReference type="PANTHER" id="PTHR36180:SF2">
    <property type="entry name" value="BRO FAMILY PROTEIN"/>
    <property type="match status" value="1"/>
</dbReference>
<proteinExistence type="predicted"/>
<gene>
    <name evidence="2" type="ORF">SDC9_22327</name>
</gene>
<dbReference type="AlphaFoldDB" id="A0A644UCA3"/>
<dbReference type="GO" id="GO:0003677">
    <property type="term" value="F:DNA binding"/>
    <property type="evidence" value="ECO:0007669"/>
    <property type="project" value="InterPro"/>
</dbReference>
<feature type="domain" description="Bro-N" evidence="1">
    <location>
        <begin position="1"/>
        <end position="106"/>
    </location>
</feature>
<dbReference type="Pfam" id="PF03374">
    <property type="entry name" value="ANT"/>
    <property type="match status" value="1"/>
</dbReference>
<comment type="caution">
    <text evidence="2">The sequence shown here is derived from an EMBL/GenBank/DDBJ whole genome shotgun (WGS) entry which is preliminary data.</text>
</comment>
<evidence type="ECO:0000259" key="1">
    <source>
        <dbReference type="PROSITE" id="PS51750"/>
    </source>
</evidence>
<evidence type="ECO:0000313" key="2">
    <source>
        <dbReference type="EMBL" id="MPL76482.1"/>
    </source>
</evidence>
<dbReference type="EMBL" id="VSSQ01000097">
    <property type="protein sequence ID" value="MPL76482.1"/>
    <property type="molecule type" value="Genomic_DNA"/>
</dbReference>
<dbReference type="PANTHER" id="PTHR36180">
    <property type="entry name" value="DNA-BINDING PROTEIN-RELATED-RELATED"/>
    <property type="match status" value="1"/>
</dbReference>
<dbReference type="PROSITE" id="PS51750">
    <property type="entry name" value="BRO_N"/>
    <property type="match status" value="1"/>
</dbReference>
<dbReference type="SMART" id="SM01040">
    <property type="entry name" value="Bro-N"/>
    <property type="match status" value="1"/>
</dbReference>
<reference evidence="2" key="1">
    <citation type="submission" date="2019-08" db="EMBL/GenBank/DDBJ databases">
        <authorList>
            <person name="Kucharzyk K."/>
            <person name="Murdoch R.W."/>
            <person name="Higgins S."/>
            <person name="Loffler F."/>
        </authorList>
    </citation>
    <scope>NUCLEOTIDE SEQUENCE</scope>
</reference>
<dbReference type="InterPro" id="IPR005039">
    <property type="entry name" value="Ant_C"/>
</dbReference>
<protein>
    <recommendedName>
        <fullName evidence="1">Bro-N domain-containing protein</fullName>
    </recommendedName>
</protein>
<name>A0A644UCA3_9ZZZZ</name>
<dbReference type="InterPro" id="IPR003497">
    <property type="entry name" value="BRO_N_domain"/>
</dbReference>
<organism evidence="2">
    <name type="scientific">bioreactor metagenome</name>
    <dbReference type="NCBI Taxonomy" id="1076179"/>
    <lineage>
        <taxon>unclassified sequences</taxon>
        <taxon>metagenomes</taxon>
        <taxon>ecological metagenomes</taxon>
    </lineage>
</organism>
<accession>A0A644UCA3</accession>
<dbReference type="Pfam" id="PF02498">
    <property type="entry name" value="Bro-N"/>
    <property type="match status" value="1"/>
</dbReference>
<sequence>MNEIQIFQNAEFGSVRTADLNGVSYFVGKDVADILGYQNGSRDINRHVDEEDRRKAMLFDGTQDKETIIINESGLYSLILSSKMPNARRFKRWVTSEVLPTIRKHGMYATDELIANPDLAIAAFMALKEEREKNRLLKQTTAVQKQQIAEMKPKASYYDVVLNCKDLISTSTVAKDYGKSAIWMNRYLHEKGVQFKQGDIWLLYQKYAEKGYTSTKTHSYSANDGTIHTKPHTYWTQKGRLFVYELLKADGILPTMEQEDSDVD</sequence>